<dbReference type="GO" id="GO:0043190">
    <property type="term" value="C:ATP-binding cassette (ABC) transporter complex"/>
    <property type="evidence" value="ECO:0007669"/>
    <property type="project" value="InterPro"/>
</dbReference>
<gene>
    <name evidence="3" type="ORF">SAMN05216199_1223</name>
</gene>
<dbReference type="STRING" id="587636.SAMN05216199_1223"/>
<evidence type="ECO:0000259" key="2">
    <source>
        <dbReference type="Pfam" id="PF00496"/>
    </source>
</evidence>
<dbReference type="AlphaFoldDB" id="A0A1H9S1J9"/>
<dbReference type="PANTHER" id="PTHR30290">
    <property type="entry name" value="PERIPLASMIC BINDING COMPONENT OF ABC TRANSPORTER"/>
    <property type="match status" value="1"/>
</dbReference>
<keyword evidence="1" id="KW-0732">Signal</keyword>
<dbReference type="Pfam" id="PF00496">
    <property type="entry name" value="SBP_bac_5"/>
    <property type="match status" value="1"/>
</dbReference>
<dbReference type="InterPro" id="IPR030678">
    <property type="entry name" value="Peptide/Ni-bd"/>
</dbReference>
<dbReference type="GO" id="GO:0042597">
    <property type="term" value="C:periplasmic space"/>
    <property type="evidence" value="ECO:0007669"/>
    <property type="project" value="UniProtKB-ARBA"/>
</dbReference>
<evidence type="ECO:0000256" key="1">
    <source>
        <dbReference type="SAM" id="SignalP"/>
    </source>
</evidence>
<organism evidence="3 4">
    <name type="scientific">Pedococcus cremeus</name>
    <dbReference type="NCBI Taxonomy" id="587636"/>
    <lineage>
        <taxon>Bacteria</taxon>
        <taxon>Bacillati</taxon>
        <taxon>Actinomycetota</taxon>
        <taxon>Actinomycetes</taxon>
        <taxon>Micrococcales</taxon>
        <taxon>Intrasporangiaceae</taxon>
        <taxon>Pedococcus</taxon>
    </lineage>
</organism>
<feature type="signal peptide" evidence="1">
    <location>
        <begin position="1"/>
        <end position="22"/>
    </location>
</feature>
<dbReference type="CDD" id="cd08506">
    <property type="entry name" value="PBP2_clavulanate_OppA2"/>
    <property type="match status" value="1"/>
</dbReference>
<dbReference type="Gene3D" id="3.10.105.10">
    <property type="entry name" value="Dipeptide-binding Protein, Domain 3"/>
    <property type="match status" value="1"/>
</dbReference>
<dbReference type="Gene3D" id="3.40.190.10">
    <property type="entry name" value="Periplasmic binding protein-like II"/>
    <property type="match status" value="1"/>
</dbReference>
<dbReference type="PROSITE" id="PS51257">
    <property type="entry name" value="PROKAR_LIPOPROTEIN"/>
    <property type="match status" value="1"/>
</dbReference>
<dbReference type="OrthoDB" id="5240629at2"/>
<protein>
    <submittedName>
        <fullName evidence="3">Peptide/nickel transport system substrate-binding protein</fullName>
    </submittedName>
</protein>
<evidence type="ECO:0000313" key="3">
    <source>
        <dbReference type="EMBL" id="SER78902.1"/>
    </source>
</evidence>
<sequence>MTTRMRTATLTAVASAGLLAVAACSGTTAPGGGSSSSGSASASKGGTLYYLTKRPTEHWDPQRTYIGRDLANANRLFYRDLVSFPITTDAKEGTKPVPDLATDTGKSTEGGKVWSFTLKDGVKWQDGKDITCEDLKYGFSRGFATDVITGGPNYQLAYLDVPKKNGLPVYDGPYKKNGQAEFDKAVTCNGKTITYRFNKPWIDFPLAIASLRFAAPYRADQDKGEQSNYTIFSDGPYMLQGEWKKNVGGTFVRNTNWDPKTDTLRKALPDKIIFVEGLTNEIITQRLIADSGNDKFAVTDRRIPASMYTQVSANPNVKSRATLVDAPYIDYVLPNFNRMKDAKVRQALMMATDQNAYINAQGGDKFGRPAKSIVSPVLIGYKDNPNFTMPPSGDPAAAKKLLQEAGVTLPYPITYTYNGGTTEVDNAAAGMKATWDKAGFKVTLQPLTDTYYDVIQNPSNNKSDVIWGGWGADWPSQATVLPALFDSRINLTAKSNGQDYGNYKSDAVNKLIDEAAVKPDVQSAGAVYNQIDDQLGKDVAYIPLAVEKFYLLRGSGVTNYTQTPASNGYPDLGNIGVSK</sequence>
<dbReference type="EMBL" id="FOHB01000001">
    <property type="protein sequence ID" value="SER78902.1"/>
    <property type="molecule type" value="Genomic_DNA"/>
</dbReference>
<dbReference type="SUPFAM" id="SSF53850">
    <property type="entry name" value="Periplasmic binding protein-like II"/>
    <property type="match status" value="1"/>
</dbReference>
<feature type="chain" id="PRO_5039704531" evidence="1">
    <location>
        <begin position="23"/>
        <end position="579"/>
    </location>
</feature>
<feature type="domain" description="Solute-binding protein family 5" evidence="2">
    <location>
        <begin position="95"/>
        <end position="487"/>
    </location>
</feature>
<dbReference type="Proteomes" id="UP000199019">
    <property type="component" value="Unassembled WGS sequence"/>
</dbReference>
<dbReference type="InterPro" id="IPR000914">
    <property type="entry name" value="SBP_5_dom"/>
</dbReference>
<reference evidence="4" key="1">
    <citation type="submission" date="2016-10" db="EMBL/GenBank/DDBJ databases">
        <authorList>
            <person name="Varghese N."/>
            <person name="Submissions S."/>
        </authorList>
    </citation>
    <scope>NUCLEOTIDE SEQUENCE [LARGE SCALE GENOMIC DNA]</scope>
    <source>
        <strain evidence="4">CGMCC 1.6963</strain>
    </source>
</reference>
<dbReference type="GO" id="GO:0015833">
    <property type="term" value="P:peptide transport"/>
    <property type="evidence" value="ECO:0007669"/>
    <property type="project" value="TreeGrafter"/>
</dbReference>
<evidence type="ECO:0000313" key="4">
    <source>
        <dbReference type="Proteomes" id="UP000199019"/>
    </source>
</evidence>
<accession>A0A1H9S1J9</accession>
<name>A0A1H9S1J9_9MICO</name>
<dbReference type="PIRSF" id="PIRSF002741">
    <property type="entry name" value="MppA"/>
    <property type="match status" value="1"/>
</dbReference>
<dbReference type="GO" id="GO:1904680">
    <property type="term" value="F:peptide transmembrane transporter activity"/>
    <property type="evidence" value="ECO:0007669"/>
    <property type="project" value="TreeGrafter"/>
</dbReference>
<dbReference type="InterPro" id="IPR039424">
    <property type="entry name" value="SBP_5"/>
</dbReference>
<proteinExistence type="predicted"/>
<keyword evidence="4" id="KW-1185">Reference proteome</keyword>
<dbReference type="PANTHER" id="PTHR30290:SF83">
    <property type="entry name" value="ABC TRANSPORTER SUBSTRATE-BINDING PROTEIN"/>
    <property type="match status" value="1"/>
</dbReference>
<dbReference type="RefSeq" id="WP_091756190.1">
    <property type="nucleotide sequence ID" value="NZ_FOHB01000001.1"/>
</dbReference>